<gene>
    <name evidence="2" type="ORF">SNE40_017150</name>
</gene>
<reference evidence="2 3" key="1">
    <citation type="submission" date="2024-01" db="EMBL/GenBank/DDBJ databases">
        <title>The genome of the rayed Mediterranean limpet Patella caerulea (Linnaeus, 1758).</title>
        <authorList>
            <person name="Anh-Thu Weber A."/>
            <person name="Halstead-Nussloch G."/>
        </authorList>
    </citation>
    <scope>NUCLEOTIDE SEQUENCE [LARGE SCALE GENOMIC DNA]</scope>
    <source>
        <strain evidence="2">AATW-2023a</strain>
        <tissue evidence="2">Whole specimen</tissue>
    </source>
</reference>
<protein>
    <submittedName>
        <fullName evidence="2">Uncharacterized protein</fullName>
    </submittedName>
</protein>
<proteinExistence type="predicted"/>
<dbReference type="Proteomes" id="UP001347796">
    <property type="component" value="Unassembled WGS sequence"/>
</dbReference>
<sequence length="228" mass="26196">MFSWLKKRCRRRSAPSDFPNEKRIKSEQTSCGESRVPSPDNLYFTLEDESDYHIYEDIDDIIVNRALINMTTELDSQTSKLQKDFEDEVWLKRTNIAICSICRGSQGKPCDCVTSDLDLTMNSPLNSPVANKPLSRIQRSRRTLQGHEIARHSTSLVYDLMAKRRHTIIRSTSDIQDRPLPAVPVFKRVQVQDNVISDDDSSGYYETMESDSDFYEEIPDSSLKCTTV</sequence>
<keyword evidence="3" id="KW-1185">Reference proteome</keyword>
<evidence type="ECO:0000256" key="1">
    <source>
        <dbReference type="SAM" id="MobiDB-lite"/>
    </source>
</evidence>
<feature type="region of interest" description="Disordered" evidence="1">
    <location>
        <begin position="13"/>
        <end position="34"/>
    </location>
</feature>
<evidence type="ECO:0000313" key="2">
    <source>
        <dbReference type="EMBL" id="KAK6173747.1"/>
    </source>
</evidence>
<dbReference type="EMBL" id="JAZGQO010000011">
    <property type="protein sequence ID" value="KAK6173747.1"/>
    <property type="molecule type" value="Genomic_DNA"/>
</dbReference>
<comment type="caution">
    <text evidence="2">The sequence shown here is derived from an EMBL/GenBank/DDBJ whole genome shotgun (WGS) entry which is preliminary data.</text>
</comment>
<name>A0AAN8J9W5_PATCE</name>
<organism evidence="2 3">
    <name type="scientific">Patella caerulea</name>
    <name type="common">Rayed Mediterranean limpet</name>
    <dbReference type="NCBI Taxonomy" id="87958"/>
    <lineage>
        <taxon>Eukaryota</taxon>
        <taxon>Metazoa</taxon>
        <taxon>Spiralia</taxon>
        <taxon>Lophotrochozoa</taxon>
        <taxon>Mollusca</taxon>
        <taxon>Gastropoda</taxon>
        <taxon>Patellogastropoda</taxon>
        <taxon>Patelloidea</taxon>
        <taxon>Patellidae</taxon>
        <taxon>Patella</taxon>
    </lineage>
</organism>
<dbReference type="AlphaFoldDB" id="A0AAN8J9W5"/>
<evidence type="ECO:0000313" key="3">
    <source>
        <dbReference type="Proteomes" id="UP001347796"/>
    </source>
</evidence>
<accession>A0AAN8J9W5</accession>